<accession>A0A9D6LNR6</accession>
<dbReference type="Proteomes" id="UP000808388">
    <property type="component" value="Unassembled WGS sequence"/>
</dbReference>
<dbReference type="InterPro" id="IPR020476">
    <property type="entry name" value="Nudix_hydrolase"/>
</dbReference>
<reference evidence="4" key="1">
    <citation type="submission" date="2020-07" db="EMBL/GenBank/DDBJ databases">
        <title>Huge and variable diversity of episymbiotic CPR bacteria and DPANN archaea in groundwater ecosystems.</title>
        <authorList>
            <person name="He C.Y."/>
            <person name="Keren R."/>
            <person name="Whittaker M."/>
            <person name="Farag I.F."/>
            <person name="Doudna J."/>
            <person name="Cate J.H.D."/>
            <person name="Banfield J.F."/>
        </authorList>
    </citation>
    <scope>NUCLEOTIDE SEQUENCE</scope>
    <source>
        <strain evidence="4">NC_groundwater_972_Pr1_S-0.2um_49_27</strain>
    </source>
</reference>
<comment type="caution">
    <text evidence="4">The sequence shown here is derived from an EMBL/GenBank/DDBJ whole genome shotgun (WGS) entry which is preliminary data.</text>
</comment>
<keyword evidence="1 2" id="KW-0378">Hydrolase</keyword>
<dbReference type="InterPro" id="IPR000086">
    <property type="entry name" value="NUDIX_hydrolase_dom"/>
</dbReference>
<dbReference type="PRINTS" id="PR00502">
    <property type="entry name" value="NUDIXFAMILY"/>
</dbReference>
<dbReference type="PROSITE" id="PS00893">
    <property type="entry name" value="NUDIX_BOX"/>
    <property type="match status" value="1"/>
</dbReference>
<dbReference type="PANTHER" id="PTHR16099:SF5">
    <property type="entry name" value="NUCLEOTIDE TRIPHOSPHATE DIPHOSPHATASE NUDT15"/>
    <property type="match status" value="1"/>
</dbReference>
<dbReference type="EMBL" id="JACQCQ010000013">
    <property type="protein sequence ID" value="MBI3627839.1"/>
    <property type="molecule type" value="Genomic_DNA"/>
</dbReference>
<dbReference type="FunFam" id="3.90.79.10:FF:000060">
    <property type="entry name" value="Nudix hydrolase 1"/>
    <property type="match status" value="1"/>
</dbReference>
<proteinExistence type="inferred from homology"/>
<evidence type="ECO:0000313" key="5">
    <source>
        <dbReference type="Proteomes" id="UP000808388"/>
    </source>
</evidence>
<dbReference type="CDD" id="cd04678">
    <property type="entry name" value="NUDIX_MTH2_Nudt15"/>
    <property type="match status" value="1"/>
</dbReference>
<dbReference type="GO" id="GO:0005829">
    <property type="term" value="C:cytosol"/>
    <property type="evidence" value="ECO:0007669"/>
    <property type="project" value="TreeGrafter"/>
</dbReference>
<sequence>MEGDRPKVGIGIIVKRGNKILLGERLSNHGAGTFEIPGGHLEFGETFEEAAKREVLEETGLQDITLCGVVSIGNDILYDKHYVSIGLLAECHSGESYDAEPEHSRNWRWYALDKLPVPVFPHSQRVIDNWLSGKIYTDSNLITSHV</sequence>
<name>A0A9D6LNR6_9BACT</name>
<evidence type="ECO:0000259" key="3">
    <source>
        <dbReference type="PROSITE" id="PS51462"/>
    </source>
</evidence>
<dbReference type="GO" id="GO:0035539">
    <property type="term" value="F:8-oxo-7,8-dihydrodeoxyguanosine triphosphate pyrophosphatase activity"/>
    <property type="evidence" value="ECO:0007669"/>
    <property type="project" value="TreeGrafter"/>
</dbReference>
<protein>
    <submittedName>
        <fullName evidence="4">NUDIX domain-containing protein</fullName>
    </submittedName>
</protein>
<dbReference type="InterPro" id="IPR015797">
    <property type="entry name" value="NUDIX_hydrolase-like_dom_sf"/>
</dbReference>
<dbReference type="InterPro" id="IPR020084">
    <property type="entry name" value="NUDIX_hydrolase_CS"/>
</dbReference>
<organism evidence="4 5">
    <name type="scientific">Candidatus Sungiibacteriota bacterium</name>
    <dbReference type="NCBI Taxonomy" id="2750080"/>
    <lineage>
        <taxon>Bacteria</taxon>
        <taxon>Candidatus Sungiibacteriota</taxon>
    </lineage>
</organism>
<evidence type="ECO:0000256" key="1">
    <source>
        <dbReference type="ARBA" id="ARBA00022801"/>
    </source>
</evidence>
<evidence type="ECO:0000313" key="4">
    <source>
        <dbReference type="EMBL" id="MBI3627839.1"/>
    </source>
</evidence>
<comment type="similarity">
    <text evidence="2">Belongs to the Nudix hydrolase family.</text>
</comment>
<gene>
    <name evidence="4" type="ORF">HY220_03830</name>
</gene>
<feature type="domain" description="Nudix hydrolase" evidence="3">
    <location>
        <begin position="3"/>
        <end position="132"/>
    </location>
</feature>
<evidence type="ECO:0000256" key="2">
    <source>
        <dbReference type="RuleBase" id="RU003476"/>
    </source>
</evidence>
<dbReference type="Pfam" id="PF00293">
    <property type="entry name" value="NUDIX"/>
    <property type="match status" value="1"/>
</dbReference>
<dbReference type="PANTHER" id="PTHR16099">
    <property type="entry name" value="8-OXO-DGTP DIPHOSPHATES NUDT15"/>
    <property type="match status" value="1"/>
</dbReference>
<dbReference type="PROSITE" id="PS51462">
    <property type="entry name" value="NUDIX"/>
    <property type="match status" value="1"/>
</dbReference>
<dbReference type="SUPFAM" id="SSF55811">
    <property type="entry name" value="Nudix"/>
    <property type="match status" value="1"/>
</dbReference>
<dbReference type="GO" id="GO:0006203">
    <property type="term" value="P:dGTP catabolic process"/>
    <property type="evidence" value="ECO:0007669"/>
    <property type="project" value="TreeGrafter"/>
</dbReference>
<dbReference type="AlphaFoldDB" id="A0A9D6LNR6"/>
<dbReference type="Gene3D" id="3.90.79.10">
    <property type="entry name" value="Nucleoside Triphosphate Pyrophosphohydrolase"/>
    <property type="match status" value="1"/>
</dbReference>